<dbReference type="InterPro" id="IPR015026">
    <property type="entry name" value="DUF1912"/>
</dbReference>
<dbReference type="KEGG" id="svf:NCTC3166_00549"/>
<dbReference type="SUPFAM" id="SSF140121">
    <property type="entry name" value="SPy1572-like"/>
    <property type="match status" value="1"/>
</dbReference>
<dbReference type="Proteomes" id="UP000270025">
    <property type="component" value="Chromosome"/>
</dbReference>
<dbReference type="EMBL" id="LR134266">
    <property type="protein sequence ID" value="VED66739.1"/>
    <property type="molecule type" value="Genomic_DNA"/>
</dbReference>
<evidence type="ECO:0000313" key="2">
    <source>
        <dbReference type="Proteomes" id="UP000270025"/>
    </source>
</evidence>
<dbReference type="Pfam" id="PF08930">
    <property type="entry name" value="DUF1912"/>
    <property type="match status" value="1"/>
</dbReference>
<dbReference type="AlphaFoldDB" id="A0A3S4M287"/>
<organism evidence="1 2">
    <name type="scientific">Streptococcus viridans</name>
    <dbReference type="NCBI Taxonomy" id="78535"/>
    <lineage>
        <taxon>Bacteria</taxon>
        <taxon>Bacillati</taxon>
        <taxon>Bacillota</taxon>
        <taxon>Bacilli</taxon>
        <taxon>Lactobacillales</taxon>
        <taxon>Streptococcaceae</taxon>
        <taxon>Streptococcus</taxon>
    </lineage>
</organism>
<dbReference type="RefSeq" id="WP_126403868.1">
    <property type="nucleotide sequence ID" value="NZ_LR134266.1"/>
</dbReference>
<dbReference type="InterPro" id="IPR038024">
    <property type="entry name" value="SPy1572-like_sf"/>
</dbReference>
<proteinExistence type="predicted"/>
<evidence type="ECO:0000313" key="1">
    <source>
        <dbReference type="EMBL" id="VED66739.1"/>
    </source>
</evidence>
<accession>A0A3S4M287</accession>
<dbReference type="Gene3D" id="1.20.58.90">
    <property type="match status" value="1"/>
</dbReference>
<reference evidence="1 2" key="1">
    <citation type="submission" date="2018-12" db="EMBL/GenBank/DDBJ databases">
        <authorList>
            <consortium name="Pathogen Informatics"/>
        </authorList>
    </citation>
    <scope>NUCLEOTIDE SEQUENCE [LARGE SCALE GENOMIC DNA]</scope>
    <source>
        <strain evidence="1 2">NCTC3166</strain>
    </source>
</reference>
<keyword evidence="2" id="KW-1185">Reference proteome</keyword>
<protein>
    <submittedName>
        <fullName evidence="1">Aldose 1-epimerase</fullName>
    </submittedName>
</protein>
<sequence>MSYEKEFMKEFEAWIKTQVMINEMALTESKKVYEEDQDKRAKEAMIRYESRLDAYQFLQGKFANYHEGKGFHDLPDGLFGERTY</sequence>
<gene>
    <name evidence="1" type="ORF">NCTC3166_00549</name>
</gene>
<name>A0A3S4M287_9STRE</name>